<evidence type="ECO:0000313" key="2">
    <source>
        <dbReference type="Proteomes" id="UP000268623"/>
    </source>
</evidence>
<organism evidence="1 2">
    <name type="scientific">Methylocystis hirsuta</name>
    <dbReference type="NCBI Taxonomy" id="369798"/>
    <lineage>
        <taxon>Bacteria</taxon>
        <taxon>Pseudomonadati</taxon>
        <taxon>Pseudomonadota</taxon>
        <taxon>Alphaproteobacteria</taxon>
        <taxon>Hyphomicrobiales</taxon>
        <taxon>Methylocystaceae</taxon>
        <taxon>Methylocystis</taxon>
    </lineage>
</organism>
<comment type="caution">
    <text evidence="1">The sequence shown here is derived from an EMBL/GenBank/DDBJ whole genome shotgun (WGS) entry which is preliminary data.</text>
</comment>
<accession>A0A3M9XRR3</accession>
<reference evidence="1 2" key="1">
    <citation type="submission" date="2018-08" db="EMBL/GenBank/DDBJ databases">
        <title>Genome sequence of Methylocystis hirsuta CSC1, a methanotroph able to accumulate PHAs.</title>
        <authorList>
            <person name="Bordel S."/>
            <person name="Rodriguez E."/>
            <person name="Gancedo J."/>
            <person name="Munoz R."/>
        </authorList>
    </citation>
    <scope>NUCLEOTIDE SEQUENCE [LARGE SCALE GENOMIC DNA]</scope>
    <source>
        <strain evidence="1 2">CSC1</strain>
    </source>
</reference>
<gene>
    <name evidence="1" type="ORF">D1O30_16430</name>
</gene>
<dbReference type="OrthoDB" id="8481490at2"/>
<dbReference type="AlphaFoldDB" id="A0A3M9XRR3"/>
<keyword evidence="2" id="KW-1185">Reference proteome</keyword>
<evidence type="ECO:0000313" key="1">
    <source>
        <dbReference type="EMBL" id="RNJ50933.1"/>
    </source>
</evidence>
<protein>
    <recommendedName>
        <fullName evidence="3">DUF4258 domain-containing protein</fullName>
    </recommendedName>
</protein>
<evidence type="ECO:0008006" key="3">
    <source>
        <dbReference type="Google" id="ProtNLM"/>
    </source>
</evidence>
<proteinExistence type="predicted"/>
<dbReference type="Proteomes" id="UP000268623">
    <property type="component" value="Unassembled WGS sequence"/>
</dbReference>
<dbReference type="RefSeq" id="WP_123176837.1">
    <property type="nucleotide sequence ID" value="NZ_QWDD01000001.1"/>
</dbReference>
<dbReference type="EMBL" id="QWDD01000001">
    <property type="protein sequence ID" value="RNJ50933.1"/>
    <property type="molecule type" value="Genomic_DNA"/>
</dbReference>
<name>A0A3M9XRR3_9HYPH</name>
<sequence length="100" mass="11421">MTSILQLTAHAATRMAQRGIASRNLELITRIGTAVEGGYLVRQKDFQALDRELKQLRQRARKLVGKRFVVECGRVVTAYHTGRRTERRLLRAAEDRSVTE</sequence>